<evidence type="ECO:0000256" key="2">
    <source>
        <dbReference type="ARBA" id="ARBA00022801"/>
    </source>
</evidence>
<evidence type="ECO:0000256" key="4">
    <source>
        <dbReference type="SAM" id="Coils"/>
    </source>
</evidence>
<dbReference type="Pfam" id="PF04970">
    <property type="entry name" value="LRAT"/>
    <property type="match status" value="1"/>
</dbReference>
<dbReference type="GO" id="GO:0070292">
    <property type="term" value="P:N-acylphosphatidylethanolamine metabolic process"/>
    <property type="evidence" value="ECO:0007669"/>
    <property type="project" value="TreeGrafter"/>
</dbReference>
<dbReference type="InterPro" id="IPR007053">
    <property type="entry name" value="LRAT_dom"/>
</dbReference>
<dbReference type="Gene3D" id="3.90.1720.10">
    <property type="entry name" value="endopeptidase domain like (from Nostoc punctiforme)"/>
    <property type="match status" value="1"/>
</dbReference>
<sequence length="225" mass="25787">MAKGDQIYILEPFVNLQGIYEHHGIDGGDGSVIHLRKSNETITRAPFSEFTGGKEVYVKHYPLSFVSDVVVRRAESRLGEKARYNLLFNNCEHFATWCKLGYAYSQQVKDFVPILSRLQVEKLSQPLQEALKGTETQEKEQLVSAALADIKKVWDRTQPIYNQSLEESKVWQAVAWKALQEGKEKVAKAAIQRKLRYQKQAEKEKKKLDQLAQMTETLLRSQISS</sequence>
<dbReference type="eggNOG" id="COG1842">
    <property type="taxonomic scope" value="Bacteria"/>
</dbReference>
<keyword evidence="2" id="KW-0378">Hydrolase</keyword>
<evidence type="ECO:0000256" key="1">
    <source>
        <dbReference type="ARBA" id="ARBA00022679"/>
    </source>
</evidence>
<dbReference type="GO" id="GO:0008970">
    <property type="term" value="F:phospholipase A1 activity"/>
    <property type="evidence" value="ECO:0007669"/>
    <property type="project" value="TreeGrafter"/>
</dbReference>
<protein>
    <submittedName>
        <fullName evidence="6">Phage shock protein A (IM30), suppresses sigma54-dependent transcription</fullName>
    </submittedName>
</protein>
<evidence type="ECO:0000256" key="3">
    <source>
        <dbReference type="ARBA" id="ARBA00023098"/>
    </source>
</evidence>
<dbReference type="OrthoDB" id="9812095at2"/>
<dbReference type="EMBL" id="CP003944">
    <property type="protein sequence ID" value="AFZ49212.1"/>
    <property type="molecule type" value="Genomic_DNA"/>
</dbReference>
<dbReference type="GO" id="GO:0004623">
    <property type="term" value="F:phospholipase A2 activity"/>
    <property type="evidence" value="ECO:0007669"/>
    <property type="project" value="TreeGrafter"/>
</dbReference>
<organism evidence="6 7">
    <name type="scientific">Dactylococcopsis salina (strain PCC 8305)</name>
    <name type="common">Myxobactron salinum</name>
    <dbReference type="NCBI Taxonomy" id="13035"/>
    <lineage>
        <taxon>Bacteria</taxon>
        <taxon>Bacillati</taxon>
        <taxon>Cyanobacteriota</taxon>
        <taxon>Cyanophyceae</taxon>
        <taxon>Nodosilineales</taxon>
        <taxon>Cymatolegaceae</taxon>
        <taxon>Dactylococcopsis</taxon>
    </lineage>
</organism>
<evidence type="ECO:0000313" key="6">
    <source>
        <dbReference type="EMBL" id="AFZ49212.1"/>
    </source>
</evidence>
<dbReference type="PATRIC" id="fig|13035.3.peg.483"/>
<dbReference type="GO" id="GO:0016410">
    <property type="term" value="F:N-acyltransferase activity"/>
    <property type="evidence" value="ECO:0007669"/>
    <property type="project" value="TreeGrafter"/>
</dbReference>
<keyword evidence="1" id="KW-0808">Transferase</keyword>
<dbReference type="KEGG" id="dsl:Dacsa_0424"/>
<gene>
    <name evidence="6" type="ORF">Dacsa_0424</name>
</gene>
<proteinExistence type="predicted"/>
<dbReference type="HOGENOM" id="CLU_103720_0_0_3"/>
<evidence type="ECO:0000259" key="5">
    <source>
        <dbReference type="PROSITE" id="PS51934"/>
    </source>
</evidence>
<dbReference type="STRING" id="13035.Dacsa_0424"/>
<name>K9YRV6_DACS8</name>
<dbReference type="PROSITE" id="PS51934">
    <property type="entry name" value="LRAT"/>
    <property type="match status" value="1"/>
</dbReference>
<reference evidence="6" key="1">
    <citation type="submission" date="2012-04" db="EMBL/GenBank/DDBJ databases">
        <title>Finished genome of Dactylococcopsis salina PCC 8305.</title>
        <authorList>
            <consortium name="US DOE Joint Genome Institute"/>
            <person name="Gugger M."/>
            <person name="Coursin T."/>
            <person name="Rippka R."/>
            <person name="Tandeau De Marsac N."/>
            <person name="Huntemann M."/>
            <person name="Wei C.-L."/>
            <person name="Han J."/>
            <person name="Detter J.C."/>
            <person name="Han C."/>
            <person name="Tapia R."/>
            <person name="Daligault H."/>
            <person name="Chen A."/>
            <person name="Krypides N."/>
            <person name="Mavromatis K."/>
            <person name="Markowitz V."/>
            <person name="Szeto E."/>
            <person name="Ivanova N."/>
            <person name="Ovchinnikova G."/>
            <person name="Pagani I."/>
            <person name="Pati A."/>
            <person name="Goodwin L."/>
            <person name="Peters L."/>
            <person name="Pitluck S."/>
            <person name="Woyke T."/>
            <person name="Kerfeld C."/>
        </authorList>
    </citation>
    <scope>NUCLEOTIDE SEQUENCE [LARGE SCALE GENOMIC DNA]</scope>
    <source>
        <strain evidence="6">PCC 8305</strain>
    </source>
</reference>
<accession>K9YRV6</accession>
<feature type="domain" description="LRAT" evidence="5">
    <location>
        <begin position="12"/>
        <end position="107"/>
    </location>
</feature>
<dbReference type="RefSeq" id="WP_015228225.1">
    <property type="nucleotide sequence ID" value="NC_019780.1"/>
</dbReference>
<keyword evidence="4" id="KW-0175">Coiled coil</keyword>
<dbReference type="InterPro" id="IPR051496">
    <property type="entry name" value="H-rev107_PLA/AT"/>
</dbReference>
<evidence type="ECO:0000313" key="7">
    <source>
        <dbReference type="Proteomes" id="UP000010482"/>
    </source>
</evidence>
<dbReference type="PANTHER" id="PTHR13943:SF77">
    <property type="entry name" value="LRAT DOMAIN-CONTAINING PROTEIN"/>
    <property type="match status" value="1"/>
</dbReference>
<dbReference type="Proteomes" id="UP000010482">
    <property type="component" value="Chromosome"/>
</dbReference>
<keyword evidence="7" id="KW-1185">Reference proteome</keyword>
<dbReference type="PANTHER" id="PTHR13943">
    <property type="entry name" value="HRAS-LIKE SUPPRESSOR - RELATED"/>
    <property type="match status" value="1"/>
</dbReference>
<keyword evidence="3" id="KW-0443">Lipid metabolism</keyword>
<dbReference type="AlphaFoldDB" id="K9YRV6"/>
<feature type="coiled-coil region" evidence="4">
    <location>
        <begin position="187"/>
        <end position="214"/>
    </location>
</feature>
<dbReference type="GO" id="GO:0005737">
    <property type="term" value="C:cytoplasm"/>
    <property type="evidence" value="ECO:0007669"/>
    <property type="project" value="TreeGrafter"/>
</dbReference>